<accession>A0A9N9CBZ9</accession>
<dbReference type="Proteomes" id="UP000789831">
    <property type="component" value="Unassembled WGS sequence"/>
</dbReference>
<dbReference type="OrthoDB" id="2384430at2759"/>
<gene>
    <name evidence="2" type="ORF">AGERDE_LOCUS8954</name>
</gene>
<dbReference type="Pfam" id="PF08238">
    <property type="entry name" value="Sel1"/>
    <property type="match status" value="4"/>
</dbReference>
<dbReference type="PANTHER" id="PTHR11102">
    <property type="entry name" value="SEL-1-LIKE PROTEIN"/>
    <property type="match status" value="1"/>
</dbReference>
<dbReference type="AlphaFoldDB" id="A0A9N9CBZ9"/>
<protein>
    <submittedName>
        <fullName evidence="2">2388_t:CDS:1</fullName>
    </submittedName>
</protein>
<dbReference type="EMBL" id="CAJVPL010002066">
    <property type="protein sequence ID" value="CAG8598067.1"/>
    <property type="molecule type" value="Genomic_DNA"/>
</dbReference>
<evidence type="ECO:0000313" key="3">
    <source>
        <dbReference type="Proteomes" id="UP000789831"/>
    </source>
</evidence>
<dbReference type="SUPFAM" id="SSF81901">
    <property type="entry name" value="HCP-like"/>
    <property type="match status" value="1"/>
</dbReference>
<dbReference type="InterPro" id="IPR006597">
    <property type="entry name" value="Sel1-like"/>
</dbReference>
<dbReference type="InterPro" id="IPR050767">
    <property type="entry name" value="Sel1_AlgK"/>
</dbReference>
<dbReference type="SMART" id="SM00671">
    <property type="entry name" value="SEL1"/>
    <property type="match status" value="4"/>
</dbReference>
<dbReference type="Gene3D" id="1.25.40.10">
    <property type="entry name" value="Tetratricopeptide repeat domain"/>
    <property type="match status" value="2"/>
</dbReference>
<comment type="caution">
    <text evidence="2">The sequence shown here is derived from an EMBL/GenBank/DDBJ whole genome shotgun (WGS) entry which is preliminary data.</text>
</comment>
<reference evidence="2" key="1">
    <citation type="submission" date="2021-06" db="EMBL/GenBank/DDBJ databases">
        <authorList>
            <person name="Kallberg Y."/>
            <person name="Tangrot J."/>
            <person name="Rosling A."/>
        </authorList>
    </citation>
    <scope>NUCLEOTIDE SEQUENCE</scope>
    <source>
        <strain evidence="2">MT106</strain>
    </source>
</reference>
<evidence type="ECO:0000313" key="2">
    <source>
        <dbReference type="EMBL" id="CAG8598067.1"/>
    </source>
</evidence>
<dbReference type="PANTHER" id="PTHR11102:SF160">
    <property type="entry name" value="ERAD-ASSOCIATED E3 UBIQUITIN-PROTEIN LIGASE COMPONENT HRD3"/>
    <property type="match status" value="1"/>
</dbReference>
<proteinExistence type="inferred from homology"/>
<keyword evidence="3" id="KW-1185">Reference proteome</keyword>
<evidence type="ECO:0000256" key="1">
    <source>
        <dbReference type="ARBA" id="ARBA00038101"/>
    </source>
</evidence>
<dbReference type="InterPro" id="IPR011990">
    <property type="entry name" value="TPR-like_helical_dom_sf"/>
</dbReference>
<organism evidence="2 3">
    <name type="scientific">Ambispora gerdemannii</name>
    <dbReference type="NCBI Taxonomy" id="144530"/>
    <lineage>
        <taxon>Eukaryota</taxon>
        <taxon>Fungi</taxon>
        <taxon>Fungi incertae sedis</taxon>
        <taxon>Mucoromycota</taxon>
        <taxon>Glomeromycotina</taxon>
        <taxon>Glomeromycetes</taxon>
        <taxon>Archaeosporales</taxon>
        <taxon>Ambisporaceae</taxon>
        <taxon>Ambispora</taxon>
    </lineage>
</organism>
<name>A0A9N9CBZ9_9GLOM</name>
<comment type="similarity">
    <text evidence="1">Belongs to the sel-1 family.</text>
</comment>
<sequence length="248" mass="29052">MIDICLEFVVTSSFLTLMQDDVRIPNLFMHFCTLYKSQIELLKAFSSITNPGWQDERLRECILGWFSQHKEFTEIQIVEHLKQVARNNYKYACLLGFCYDKGFGTFIDPQKAFQWYLRAAEQNDSFGQNQVGYFYQNGIGTKVNDEKAFYWYQRSADNGCSEGKSNLGSCYEYGTHVKQDRKYAFYWYSKSAEMGDELGKWDLADMFFYGLGTNVDVHRALKLYLEAKNLGCMDVEYYVRNIFINSLI</sequence>